<organism evidence="1 2">
    <name type="scientific">Candidatus Ruthenibacterium merdavium</name>
    <dbReference type="NCBI Taxonomy" id="2838752"/>
    <lineage>
        <taxon>Bacteria</taxon>
        <taxon>Bacillati</taxon>
        <taxon>Bacillota</taxon>
        <taxon>Clostridia</taxon>
        <taxon>Eubacteriales</taxon>
        <taxon>Oscillospiraceae</taxon>
        <taxon>Ruthenibacterium</taxon>
    </lineage>
</organism>
<reference evidence="1" key="2">
    <citation type="submission" date="2021-04" db="EMBL/GenBank/DDBJ databases">
        <authorList>
            <person name="Gilroy R."/>
        </authorList>
    </citation>
    <scope>NUCLEOTIDE SEQUENCE</scope>
    <source>
        <strain evidence="1">5933</strain>
    </source>
</reference>
<accession>A0A9D2Q3E9</accession>
<dbReference type="EMBL" id="DWWA01000027">
    <property type="protein sequence ID" value="HJC72198.1"/>
    <property type="molecule type" value="Genomic_DNA"/>
</dbReference>
<dbReference type="AlphaFoldDB" id="A0A9D2Q3E9"/>
<name>A0A9D2Q3E9_9FIRM</name>
<comment type="caution">
    <text evidence="1">The sequence shown here is derived from an EMBL/GenBank/DDBJ whole genome shotgun (WGS) entry which is preliminary data.</text>
</comment>
<proteinExistence type="predicted"/>
<sequence>MTVTNLPLALNDEKGNVFHLSEEGIRFVESKQTQSTLLSNFCLLVQDFFVLTGENDTVEGPLLRLLVTRGSETVLLPESFSPQSLLKWLKNMPDPRLTIFPQSKACQMIADCVRLQLQGNPRKIFSVTHPGWSHLDKHWIYVLGDTIFLPQGLNLCDIHWNGKGSLRVYEGNSGADEANQKLESAAWFLLLARSIPQVSTPLCLYFILTLIYTRLIHMGVSPTFWLWMVGHSGSGKTSICKQTLCFLPDSAQTPFTVSLTGTSAGINQILADRYDAPLLLDDFSSSEGTQQQKLYQDLIDAIMRHSINGSGRHTKNGLVETHCLPVVTAEISLKSYSLASRALSVFIPSGIDFSLFDQIQQNPHLVSFVNDFLVWLVENPGLFDIFSDNKAWLLSPDHHRPFADARLCSNMRFLYAAQWLLFEYLENIGFSKPRWKGTRKYLLAELKKLGEINHTYLCQLKQNKLSENGSDWILALSHALLGKRCFRFGKNAGELINSSIDACWHKDDIAVKPDAVLRFLKHSFPMKAWDKQTIYRALDTANLVKPGKDGKTTRVIGKYGRVLVFDPSSLRIYAAAVNSQN</sequence>
<reference evidence="1" key="1">
    <citation type="journal article" date="2021" name="PeerJ">
        <title>Extensive microbial diversity within the chicken gut microbiome revealed by metagenomics and culture.</title>
        <authorList>
            <person name="Gilroy R."/>
            <person name="Ravi A."/>
            <person name="Getino M."/>
            <person name="Pursley I."/>
            <person name="Horton D.L."/>
            <person name="Alikhan N.F."/>
            <person name="Baker D."/>
            <person name="Gharbi K."/>
            <person name="Hall N."/>
            <person name="Watson M."/>
            <person name="Adriaenssens E.M."/>
            <person name="Foster-Nyarko E."/>
            <person name="Jarju S."/>
            <person name="Secka A."/>
            <person name="Antonio M."/>
            <person name="Oren A."/>
            <person name="Chaudhuri R.R."/>
            <person name="La Ragione R."/>
            <person name="Hildebrand F."/>
            <person name="Pallen M.J."/>
        </authorList>
    </citation>
    <scope>NUCLEOTIDE SEQUENCE</scope>
    <source>
        <strain evidence="1">5933</strain>
    </source>
</reference>
<protein>
    <submittedName>
        <fullName evidence="1">DUF927 domain-containing protein</fullName>
    </submittedName>
</protein>
<dbReference type="Proteomes" id="UP000823918">
    <property type="component" value="Unassembled WGS sequence"/>
</dbReference>
<evidence type="ECO:0000313" key="1">
    <source>
        <dbReference type="EMBL" id="HJC72198.1"/>
    </source>
</evidence>
<gene>
    <name evidence="1" type="ORF">H9698_05330</name>
</gene>
<evidence type="ECO:0000313" key="2">
    <source>
        <dbReference type="Proteomes" id="UP000823918"/>
    </source>
</evidence>